<dbReference type="AlphaFoldDB" id="A0A0C4XXE5"/>
<feature type="transmembrane region" description="Helical" evidence="1">
    <location>
        <begin position="66"/>
        <end position="86"/>
    </location>
</feature>
<keyword evidence="2" id="KW-0614">Plasmid</keyword>
<accession>A0A0C4XXE5</accession>
<reference evidence="2" key="2">
    <citation type="journal article" date="2015" name="Antimicrob. Agents Chemother.">
        <title>Dissemination of blaOXA-23 in Acinetobacter spp. in China: Main Roles of Conjugative Plasmid pAZJ221 and Transposon Tn2009.</title>
        <authorList>
            <person name="Liu L.L."/>
            <person name="Ji S.J."/>
            <person name="Ruan Z."/>
            <person name="Fu Y."/>
            <person name="Fu Y.Q."/>
            <person name="Wang Y.F."/>
            <person name="Yu Y.S."/>
        </authorList>
    </citation>
    <scope>NUCLEOTIDE SEQUENCE</scope>
    <source>
        <strain evidence="2">A221</strain>
        <plasmid evidence="2">pAZJ221</plasmid>
    </source>
</reference>
<evidence type="ECO:0000256" key="1">
    <source>
        <dbReference type="SAM" id="Phobius"/>
    </source>
</evidence>
<reference evidence="2" key="1">
    <citation type="submission" date="2014-10" db="EMBL/GenBank/DDBJ databases">
        <authorList>
            <person name="Liu L."/>
            <person name="Ji S."/>
            <person name="Ruan Z."/>
            <person name="Fu Y."/>
            <person name="Fu Y."/>
            <person name="Wang Y."/>
            <person name="Yu Y."/>
        </authorList>
    </citation>
    <scope>NUCLEOTIDE SEQUENCE</scope>
    <source>
        <strain evidence="2">A221</strain>
        <plasmid evidence="2">pAZJ221</plasmid>
    </source>
</reference>
<protein>
    <submittedName>
        <fullName evidence="2">Uncharacterized protein</fullName>
    </submittedName>
</protein>
<organism evidence="2">
    <name type="scientific">Acinetobacter baumannii</name>
    <dbReference type="NCBI Taxonomy" id="470"/>
    <lineage>
        <taxon>Bacteria</taxon>
        <taxon>Pseudomonadati</taxon>
        <taxon>Pseudomonadota</taxon>
        <taxon>Gammaproteobacteria</taxon>
        <taxon>Moraxellales</taxon>
        <taxon>Moraxellaceae</taxon>
        <taxon>Acinetobacter</taxon>
        <taxon>Acinetobacter calcoaceticus/baumannii complex</taxon>
    </lineage>
</organism>
<gene>
    <name evidence="2" type="ORF">NG19_007</name>
</gene>
<sequence length="91" mass="10167">MQNIIFVFPFIMILAVGMAWKYRDDPTKPFEDAMTFGWWGFGITLILTIIVAVTSNKEHPDYVARVIHFASMPAITLVFLGAVALMKSSVG</sequence>
<keyword evidence="1" id="KW-1133">Transmembrane helix</keyword>
<geneLocation type="plasmid" evidence="2">
    <name>pAZJ221</name>
</geneLocation>
<evidence type="ECO:0000313" key="2">
    <source>
        <dbReference type="EMBL" id="AJF79843.1"/>
    </source>
</evidence>
<name>A0A0C4XXE5_ACIBA</name>
<keyword evidence="1" id="KW-0812">Transmembrane</keyword>
<dbReference type="RefSeq" id="WP_001179521.1">
    <property type="nucleotide sequence ID" value="NZ_CP018144.1"/>
</dbReference>
<dbReference type="EMBL" id="KM922672">
    <property type="protein sequence ID" value="AJF79843.1"/>
    <property type="molecule type" value="Genomic_DNA"/>
</dbReference>
<feature type="transmembrane region" description="Helical" evidence="1">
    <location>
        <begin position="35"/>
        <end position="54"/>
    </location>
</feature>
<proteinExistence type="predicted"/>
<keyword evidence="1" id="KW-0472">Membrane</keyword>